<name>R0MMP3_NOSB1</name>
<dbReference type="STRING" id="578461.R0MMP3"/>
<dbReference type="GO" id="GO:0000176">
    <property type="term" value="C:nuclear exosome (RNase complex)"/>
    <property type="evidence" value="ECO:0007669"/>
    <property type="project" value="UniProtKB-ARBA"/>
</dbReference>
<organism evidence="1 2">
    <name type="scientific">Nosema bombycis (strain CQ1 / CVCC 102059)</name>
    <name type="common">Microsporidian parasite</name>
    <name type="synonym">Pebrine of silkworm</name>
    <dbReference type="NCBI Taxonomy" id="578461"/>
    <lineage>
        <taxon>Eukaryota</taxon>
        <taxon>Fungi</taxon>
        <taxon>Fungi incertae sedis</taxon>
        <taxon>Microsporidia</taxon>
        <taxon>Nosematidae</taxon>
        <taxon>Nosema</taxon>
    </lineage>
</organism>
<gene>
    <name evidence="1" type="ORF">NBO_3g0036</name>
</gene>
<dbReference type="AlphaFoldDB" id="R0MMP3"/>
<dbReference type="InterPro" id="IPR027408">
    <property type="entry name" value="PNPase/RNase_PH_dom_sf"/>
</dbReference>
<reference evidence="1 2" key="1">
    <citation type="journal article" date="2013" name="BMC Genomics">
        <title>Comparative genomics of parasitic silkworm microsporidia reveal an association between genome expansion and host adaptation.</title>
        <authorList>
            <person name="Pan G."/>
            <person name="Xu J."/>
            <person name="Li T."/>
            <person name="Xia Q."/>
            <person name="Liu S.L."/>
            <person name="Zhang G."/>
            <person name="Li S."/>
            <person name="Li C."/>
            <person name="Liu H."/>
            <person name="Yang L."/>
            <person name="Liu T."/>
            <person name="Zhang X."/>
            <person name="Wu Z."/>
            <person name="Fan W."/>
            <person name="Dang X."/>
            <person name="Xiang H."/>
            <person name="Tao M."/>
            <person name="Li Y."/>
            <person name="Hu J."/>
            <person name="Li Z."/>
            <person name="Lin L."/>
            <person name="Luo J."/>
            <person name="Geng L."/>
            <person name="Wang L."/>
            <person name="Long M."/>
            <person name="Wan Y."/>
            <person name="He N."/>
            <person name="Zhang Z."/>
            <person name="Lu C."/>
            <person name="Keeling P.J."/>
            <person name="Wang J."/>
            <person name="Xiang Z."/>
            <person name="Zhou Z."/>
        </authorList>
    </citation>
    <scope>NUCLEOTIDE SEQUENCE [LARGE SCALE GENOMIC DNA]</scope>
    <source>
        <strain evidence="2">CQ1 / CVCC 102059</strain>
    </source>
</reference>
<dbReference type="HOGENOM" id="CLU_1525616_0_0_1"/>
<dbReference type="SUPFAM" id="SSF54211">
    <property type="entry name" value="Ribosomal protein S5 domain 2-like"/>
    <property type="match status" value="1"/>
</dbReference>
<protein>
    <submittedName>
        <fullName evidence="1">RNase PH</fullName>
    </submittedName>
</protein>
<dbReference type="InterPro" id="IPR020568">
    <property type="entry name" value="Ribosomal_Su5_D2-typ_SF"/>
</dbReference>
<dbReference type="Proteomes" id="UP000016927">
    <property type="component" value="Unassembled WGS sequence"/>
</dbReference>
<dbReference type="EMBL" id="KB908911">
    <property type="protein sequence ID" value="EOB15485.1"/>
    <property type="molecule type" value="Genomic_DNA"/>
</dbReference>
<dbReference type="OrthoDB" id="2191718at2759"/>
<evidence type="ECO:0000313" key="1">
    <source>
        <dbReference type="EMBL" id="EOB15485.1"/>
    </source>
</evidence>
<sequence length="177" mass="20248">MYKIDTNLKNNISSLTISENDLRTTALCTVEGPVHSRNENFDFLTVDVKWRSQDSKQGKYYSNILKSILEHFIIRELDLCRSICISIYVTGSPKFTFLSGVNVALIGLINTGIPLKGMFYGIQNGDKVEIYDKNEKVFEHFLKEDGEINGDLEDVNDLLRYTKEVINFNITQQHTIS</sequence>
<accession>R0MMP3</accession>
<proteinExistence type="predicted"/>
<keyword evidence="2" id="KW-1185">Reference proteome</keyword>
<dbReference type="Gene3D" id="3.30.230.70">
    <property type="entry name" value="GHMP Kinase, N-terminal domain"/>
    <property type="match status" value="1"/>
</dbReference>
<evidence type="ECO:0000313" key="2">
    <source>
        <dbReference type="Proteomes" id="UP000016927"/>
    </source>
</evidence>
<dbReference type="VEuPathDB" id="MicrosporidiaDB:NBO_3g0036"/>